<keyword evidence="2" id="KW-0808">Transferase</keyword>
<name>A0A4T3F3Q0_9SPHN</name>
<dbReference type="InterPro" id="IPR043130">
    <property type="entry name" value="CDP-OH_PTrfase_TM_dom"/>
</dbReference>
<sequence length="203" mass="20782">MENRRPLKTRQAGWAQALARGLGRSGLTPNAISTIGILFAAAGAWAFVQAESAPLLWLGGAVAIQLRLLANMLDGLVAVEGGKKSATGPLFNELPDRAEDALLLIGAGYGCGMAELGYGATILAFGTAYIRATGGALGFAQDFVGPMAKQHRMFVLTVGALGALAMGDGFAVEIALWIIAVGAAVTCAVRSLRIAGLLKDAGQ</sequence>
<protein>
    <submittedName>
        <fullName evidence="2">CDP-alcohol phosphatidyltransferase family protein</fullName>
    </submittedName>
</protein>
<dbReference type="OrthoDB" id="1034332at2"/>
<gene>
    <name evidence="2" type="ORF">E5222_14140</name>
</gene>
<keyword evidence="3" id="KW-1185">Reference proteome</keyword>
<proteinExistence type="predicted"/>
<dbReference type="AlphaFoldDB" id="A0A4T3F3Q0"/>
<evidence type="ECO:0000313" key="2">
    <source>
        <dbReference type="EMBL" id="TIX49280.1"/>
    </source>
</evidence>
<feature type="transmembrane region" description="Helical" evidence="1">
    <location>
        <begin position="177"/>
        <end position="198"/>
    </location>
</feature>
<dbReference type="EMBL" id="SSHH01000004">
    <property type="protein sequence ID" value="TIX49280.1"/>
    <property type="molecule type" value="Genomic_DNA"/>
</dbReference>
<dbReference type="GO" id="GO:0016740">
    <property type="term" value="F:transferase activity"/>
    <property type="evidence" value="ECO:0007669"/>
    <property type="project" value="UniProtKB-KW"/>
</dbReference>
<dbReference type="Gene3D" id="1.20.120.1760">
    <property type="match status" value="1"/>
</dbReference>
<reference evidence="2 3" key="1">
    <citation type="submission" date="2019-04" db="EMBL/GenBank/DDBJ databases">
        <title>Altererythrobacter aquimixticola sp. nov., isolated from sediment of junction between the ocean and a freshwater spring.</title>
        <authorList>
            <person name="Yoon J.-H."/>
        </authorList>
    </citation>
    <scope>NUCLEOTIDE SEQUENCE [LARGE SCALE GENOMIC DNA]</scope>
    <source>
        <strain evidence="2 3">SSKS-13</strain>
    </source>
</reference>
<organism evidence="2 3">
    <name type="scientific">Alteraurantiacibacter aquimixticola</name>
    <dbReference type="NCBI Taxonomy" id="2489173"/>
    <lineage>
        <taxon>Bacteria</taxon>
        <taxon>Pseudomonadati</taxon>
        <taxon>Pseudomonadota</taxon>
        <taxon>Alphaproteobacteria</taxon>
        <taxon>Sphingomonadales</taxon>
        <taxon>Erythrobacteraceae</taxon>
        <taxon>Alteraurantiacibacter</taxon>
    </lineage>
</organism>
<feature type="transmembrane region" description="Helical" evidence="1">
    <location>
        <begin position="153"/>
        <end position="171"/>
    </location>
</feature>
<keyword evidence="1" id="KW-0812">Transmembrane</keyword>
<evidence type="ECO:0000313" key="3">
    <source>
        <dbReference type="Proteomes" id="UP000309389"/>
    </source>
</evidence>
<evidence type="ECO:0000256" key="1">
    <source>
        <dbReference type="SAM" id="Phobius"/>
    </source>
</evidence>
<dbReference type="Proteomes" id="UP000309389">
    <property type="component" value="Unassembled WGS sequence"/>
</dbReference>
<comment type="caution">
    <text evidence="2">The sequence shown here is derived from an EMBL/GenBank/DDBJ whole genome shotgun (WGS) entry which is preliminary data.</text>
</comment>
<accession>A0A4T3F3Q0</accession>
<keyword evidence="1" id="KW-0472">Membrane</keyword>
<keyword evidence="1" id="KW-1133">Transmembrane helix</keyword>
<feature type="transmembrane region" description="Helical" evidence="1">
    <location>
        <begin position="27"/>
        <end position="48"/>
    </location>
</feature>